<gene>
    <name evidence="4" type="ORF">N0B31_03510</name>
</gene>
<evidence type="ECO:0000256" key="1">
    <source>
        <dbReference type="ARBA" id="ARBA00022729"/>
    </source>
</evidence>
<dbReference type="InterPro" id="IPR026371">
    <property type="entry name" value="PGF_CTERM"/>
</dbReference>
<dbReference type="GeneID" id="74941458"/>
<keyword evidence="1" id="KW-0732">Signal</keyword>
<keyword evidence="5" id="KW-1185">Reference proteome</keyword>
<dbReference type="EMBL" id="CP104003">
    <property type="protein sequence ID" value="UWM55357.1"/>
    <property type="molecule type" value="Genomic_DNA"/>
</dbReference>
<proteinExistence type="predicted"/>
<protein>
    <submittedName>
        <fullName evidence="4">PGF-CTERM sorting domain-containing protein</fullName>
    </submittedName>
</protein>
<feature type="compositionally biased region" description="Low complexity" evidence="2">
    <location>
        <begin position="274"/>
        <end position="283"/>
    </location>
</feature>
<accession>A0A9E7R4F1</accession>
<organism evidence="4 5">
    <name type="scientific">Salinirubellus salinus</name>
    <dbReference type="NCBI Taxonomy" id="1364945"/>
    <lineage>
        <taxon>Archaea</taxon>
        <taxon>Methanobacteriati</taxon>
        <taxon>Methanobacteriota</taxon>
        <taxon>Stenosarchaea group</taxon>
        <taxon>Halobacteria</taxon>
        <taxon>Halobacteriales</taxon>
        <taxon>Natronomonadaceae</taxon>
        <taxon>Salinirubellus</taxon>
    </lineage>
</organism>
<feature type="region of interest" description="Disordered" evidence="2">
    <location>
        <begin position="270"/>
        <end position="314"/>
    </location>
</feature>
<feature type="domain" description="DUF7490" evidence="3">
    <location>
        <begin position="41"/>
        <end position="144"/>
    </location>
</feature>
<feature type="compositionally biased region" description="Basic and acidic residues" evidence="2">
    <location>
        <begin position="296"/>
        <end position="305"/>
    </location>
</feature>
<sequence>MRPERYLAGGAAVVVAVAVLLAGLVPGIVATPEEDVRPSRVGVVETTVAAGEMGGSTATLQVDSRLYHRGGPAENLTVHYRAVDLDTGLVATTEVVDVGTVEDEREVSVPANVTVERQGGYRLTTIVYEDGRRVMEESTEVRGVGTLRPDYATADIQFESFDGAAAEFPAVEYRIASVDETRNRTTLNVSAYLTNEGDDLEGDVRLVVQARQVDSNIVADRATTQVAEIRPGRTATPSVSLTVPSRYNYYLDATLWRDGVVVGTARAPASLDPTETVPTNTTTRDSGLRVGDFDDDGSRPTERPRRTATASGGQPGFGPLLALVALGGGLLLTRRWSA</sequence>
<name>A0A9E7R4F1_9EURY</name>
<dbReference type="RefSeq" id="WP_260594457.1">
    <property type="nucleotide sequence ID" value="NZ_CP104003.1"/>
</dbReference>
<dbReference type="NCBIfam" id="TIGR04126">
    <property type="entry name" value="PGF_CTERM"/>
    <property type="match status" value="1"/>
</dbReference>
<dbReference type="AlphaFoldDB" id="A0A9E7R4F1"/>
<evidence type="ECO:0000313" key="5">
    <source>
        <dbReference type="Proteomes" id="UP001057580"/>
    </source>
</evidence>
<evidence type="ECO:0000313" key="4">
    <source>
        <dbReference type="EMBL" id="UWM55357.1"/>
    </source>
</evidence>
<dbReference type="Pfam" id="PF24318">
    <property type="entry name" value="DUF7490"/>
    <property type="match status" value="2"/>
</dbReference>
<dbReference type="Proteomes" id="UP001057580">
    <property type="component" value="Chromosome"/>
</dbReference>
<dbReference type="GO" id="GO:0005886">
    <property type="term" value="C:plasma membrane"/>
    <property type="evidence" value="ECO:0007669"/>
    <property type="project" value="UniProtKB-SubCell"/>
</dbReference>
<evidence type="ECO:0000256" key="2">
    <source>
        <dbReference type="SAM" id="MobiDB-lite"/>
    </source>
</evidence>
<reference evidence="4" key="1">
    <citation type="submission" date="2022-09" db="EMBL/GenBank/DDBJ databases">
        <title>Diverse halophilic archaea isolated from saline environments.</title>
        <authorList>
            <person name="Cui H.-L."/>
        </authorList>
    </citation>
    <scope>NUCLEOTIDE SEQUENCE</scope>
    <source>
        <strain evidence="4">ZS-35-S2</strain>
    </source>
</reference>
<feature type="domain" description="DUF7490" evidence="3">
    <location>
        <begin position="172"/>
        <end position="266"/>
    </location>
</feature>
<dbReference type="KEGG" id="ssai:N0B31_03510"/>
<dbReference type="InterPro" id="IPR055913">
    <property type="entry name" value="DUF7490"/>
</dbReference>
<evidence type="ECO:0000259" key="3">
    <source>
        <dbReference type="Pfam" id="PF24318"/>
    </source>
</evidence>
<dbReference type="GO" id="GO:0030115">
    <property type="term" value="C:S-layer"/>
    <property type="evidence" value="ECO:0007669"/>
    <property type="project" value="UniProtKB-SubCell"/>
</dbReference>